<dbReference type="STRING" id="436010.A0A166JU40"/>
<dbReference type="Proteomes" id="UP000076532">
    <property type="component" value="Unassembled WGS sequence"/>
</dbReference>
<dbReference type="GO" id="GO:0004113">
    <property type="term" value="F:2',3'-cyclic-nucleotide 3'-phosphodiesterase activity"/>
    <property type="evidence" value="ECO:0007669"/>
    <property type="project" value="TreeGrafter"/>
</dbReference>
<feature type="compositionally biased region" description="Low complexity" evidence="1">
    <location>
        <begin position="30"/>
        <end position="39"/>
    </location>
</feature>
<dbReference type="InterPro" id="IPR012386">
    <property type="entry name" value="Cyclic-nucl_3Pdiesterase"/>
</dbReference>
<dbReference type="PANTHER" id="PTHR28141">
    <property type="entry name" value="2',3'-CYCLIC-NUCLEOTIDE 3'-PHOSPHODIESTERASE"/>
    <property type="match status" value="1"/>
</dbReference>
<evidence type="ECO:0000256" key="1">
    <source>
        <dbReference type="SAM" id="MobiDB-lite"/>
    </source>
</evidence>
<dbReference type="AlphaFoldDB" id="A0A166JU40"/>
<dbReference type="OrthoDB" id="514292at2759"/>
<dbReference type="PANTHER" id="PTHR28141:SF1">
    <property type="entry name" value="2',3'-CYCLIC-NUCLEOTIDE 3'-PHOSPHODIESTERASE"/>
    <property type="match status" value="1"/>
</dbReference>
<feature type="region of interest" description="Disordered" evidence="1">
    <location>
        <begin position="16"/>
        <end position="40"/>
    </location>
</feature>
<evidence type="ECO:0000313" key="2">
    <source>
        <dbReference type="EMBL" id="KZP21217.1"/>
    </source>
</evidence>
<dbReference type="Gene3D" id="3.90.1140.10">
    <property type="entry name" value="Cyclic phosphodiesterase"/>
    <property type="match status" value="1"/>
</dbReference>
<gene>
    <name evidence="2" type="ORF">FIBSPDRAFT_521300</name>
</gene>
<dbReference type="InterPro" id="IPR009097">
    <property type="entry name" value="Cyclic_Pdiesterase"/>
</dbReference>
<reference evidence="2 3" key="1">
    <citation type="journal article" date="2016" name="Mol. Biol. Evol.">
        <title>Comparative Genomics of Early-Diverging Mushroom-Forming Fungi Provides Insights into the Origins of Lignocellulose Decay Capabilities.</title>
        <authorList>
            <person name="Nagy L.G."/>
            <person name="Riley R."/>
            <person name="Tritt A."/>
            <person name="Adam C."/>
            <person name="Daum C."/>
            <person name="Floudas D."/>
            <person name="Sun H."/>
            <person name="Yadav J.S."/>
            <person name="Pangilinan J."/>
            <person name="Larsson K.H."/>
            <person name="Matsuura K."/>
            <person name="Barry K."/>
            <person name="Labutti K."/>
            <person name="Kuo R."/>
            <person name="Ohm R.A."/>
            <person name="Bhattacharya S.S."/>
            <person name="Shirouzu T."/>
            <person name="Yoshinaga Y."/>
            <person name="Martin F.M."/>
            <person name="Grigoriev I.V."/>
            <person name="Hibbett D.S."/>
        </authorList>
    </citation>
    <scope>NUCLEOTIDE SEQUENCE [LARGE SCALE GENOMIC DNA]</scope>
    <source>
        <strain evidence="2 3">CBS 109695</strain>
    </source>
</reference>
<evidence type="ECO:0008006" key="4">
    <source>
        <dbReference type="Google" id="ProtNLM"/>
    </source>
</evidence>
<name>A0A166JU40_9AGAM</name>
<dbReference type="Pfam" id="PF07823">
    <property type="entry name" value="CPDase"/>
    <property type="match status" value="1"/>
</dbReference>
<protein>
    <recommendedName>
        <fullName evidence="4">LigT-like protein</fullName>
    </recommendedName>
</protein>
<proteinExistence type="predicted"/>
<accession>A0A166JU40</accession>
<dbReference type="SUPFAM" id="SSF55144">
    <property type="entry name" value="LigT-like"/>
    <property type="match status" value="1"/>
</dbReference>
<dbReference type="EMBL" id="KV417549">
    <property type="protein sequence ID" value="KZP21217.1"/>
    <property type="molecule type" value="Genomic_DNA"/>
</dbReference>
<evidence type="ECO:0000313" key="3">
    <source>
        <dbReference type="Proteomes" id="UP000076532"/>
    </source>
</evidence>
<keyword evidence="3" id="KW-1185">Reference proteome</keyword>
<dbReference type="GO" id="GO:0009187">
    <property type="term" value="P:cyclic nucleotide metabolic process"/>
    <property type="evidence" value="ECO:0007669"/>
    <property type="project" value="TreeGrafter"/>
</dbReference>
<sequence length="194" mass="21407">MAGIALWLVPPPAQREDLQRIMDSRPPPSASKSKSPKSYPHFEPHITLASSLPSSLSTAAILASVPKKDDGTTLHIHFKSIEVGDHYFRSVCLDIQPSPSLLKLRDDIHAALRRHEGTDPKSPRFPHMSLYYIDDSEPEERHIITNHLVASGQAASHDGGVRLGGLSGFDDAEIWVVRCEGPVGEWETLGKMNY</sequence>
<organism evidence="2 3">
    <name type="scientific">Athelia psychrophila</name>
    <dbReference type="NCBI Taxonomy" id="1759441"/>
    <lineage>
        <taxon>Eukaryota</taxon>
        <taxon>Fungi</taxon>
        <taxon>Dikarya</taxon>
        <taxon>Basidiomycota</taxon>
        <taxon>Agaricomycotina</taxon>
        <taxon>Agaricomycetes</taxon>
        <taxon>Agaricomycetidae</taxon>
        <taxon>Atheliales</taxon>
        <taxon>Atheliaceae</taxon>
        <taxon>Athelia</taxon>
    </lineage>
</organism>